<organism evidence="4">
    <name type="scientific">marine metagenome</name>
    <dbReference type="NCBI Taxonomy" id="408172"/>
    <lineage>
        <taxon>unclassified sequences</taxon>
        <taxon>metagenomes</taxon>
        <taxon>ecological metagenomes</taxon>
    </lineage>
</organism>
<dbReference type="GO" id="GO:0005524">
    <property type="term" value="F:ATP binding"/>
    <property type="evidence" value="ECO:0007669"/>
    <property type="project" value="UniProtKB-KW"/>
</dbReference>
<dbReference type="EMBL" id="UINC01016537">
    <property type="protein sequence ID" value="SVA68775.1"/>
    <property type="molecule type" value="Genomic_DNA"/>
</dbReference>
<evidence type="ECO:0000256" key="2">
    <source>
        <dbReference type="ARBA" id="ARBA00022840"/>
    </source>
</evidence>
<dbReference type="InterPro" id="IPR027417">
    <property type="entry name" value="P-loop_NTPase"/>
</dbReference>
<dbReference type="Gene3D" id="3.40.50.300">
    <property type="entry name" value="P-loop containing nucleotide triphosphate hydrolases"/>
    <property type="match status" value="1"/>
</dbReference>
<reference evidence="4" key="1">
    <citation type="submission" date="2018-05" db="EMBL/GenBank/DDBJ databases">
        <authorList>
            <person name="Lanie J.A."/>
            <person name="Ng W.-L."/>
            <person name="Kazmierczak K.M."/>
            <person name="Andrzejewski T.M."/>
            <person name="Davidsen T.M."/>
            <person name="Wayne K.J."/>
            <person name="Tettelin H."/>
            <person name="Glass J.I."/>
            <person name="Rusch D."/>
            <person name="Podicherti R."/>
            <person name="Tsui H.-C.T."/>
            <person name="Winkler M.E."/>
        </authorList>
    </citation>
    <scope>NUCLEOTIDE SEQUENCE</scope>
</reference>
<gene>
    <name evidence="4" type="ORF">METZ01_LOCUS121629</name>
</gene>
<sequence length="101" mass="11318">MGDNGAGKSTLIKIIAGNFKQTEGQITFENEKVEFSKPMDARNKGIEVVYQDLALCDNLTAASNIFLTREIKKRIGPFSIIDFNKMFERAGHIFSELKSET</sequence>
<proteinExistence type="predicted"/>
<dbReference type="PANTHER" id="PTHR43790">
    <property type="entry name" value="CARBOHYDRATE TRANSPORT ATP-BINDING PROTEIN MG119-RELATED"/>
    <property type="match status" value="1"/>
</dbReference>
<dbReference type="Pfam" id="PF00005">
    <property type="entry name" value="ABC_tran"/>
    <property type="match status" value="1"/>
</dbReference>
<dbReference type="SUPFAM" id="SSF52540">
    <property type="entry name" value="P-loop containing nucleoside triphosphate hydrolases"/>
    <property type="match status" value="1"/>
</dbReference>
<protein>
    <recommendedName>
        <fullName evidence="3">ABC transporter domain-containing protein</fullName>
    </recommendedName>
</protein>
<feature type="non-terminal residue" evidence="4">
    <location>
        <position position="101"/>
    </location>
</feature>
<dbReference type="GO" id="GO:0016887">
    <property type="term" value="F:ATP hydrolysis activity"/>
    <property type="evidence" value="ECO:0007669"/>
    <property type="project" value="InterPro"/>
</dbReference>
<dbReference type="PANTHER" id="PTHR43790:SF8">
    <property type="entry name" value="SUGAR ABC TRANSPORTER ATP-BINDING PROTEIN"/>
    <property type="match status" value="1"/>
</dbReference>
<accession>A0A381XVP1</accession>
<keyword evidence="2" id="KW-0067">ATP-binding</keyword>
<dbReference type="AlphaFoldDB" id="A0A381XVP1"/>
<keyword evidence="1" id="KW-0547">Nucleotide-binding</keyword>
<dbReference type="InterPro" id="IPR050107">
    <property type="entry name" value="ABC_carbohydrate_import_ATPase"/>
</dbReference>
<name>A0A381XVP1_9ZZZZ</name>
<evidence type="ECO:0000313" key="4">
    <source>
        <dbReference type="EMBL" id="SVA68775.1"/>
    </source>
</evidence>
<dbReference type="InterPro" id="IPR003439">
    <property type="entry name" value="ABC_transporter-like_ATP-bd"/>
</dbReference>
<evidence type="ECO:0000256" key="1">
    <source>
        <dbReference type="ARBA" id="ARBA00022741"/>
    </source>
</evidence>
<evidence type="ECO:0000259" key="3">
    <source>
        <dbReference type="Pfam" id="PF00005"/>
    </source>
</evidence>
<feature type="domain" description="ABC transporter" evidence="3">
    <location>
        <begin position="1"/>
        <end position="95"/>
    </location>
</feature>